<dbReference type="PANTHER" id="PTHR18952">
    <property type="entry name" value="CARBONIC ANHYDRASE"/>
    <property type="match status" value="1"/>
</dbReference>
<dbReference type="PROSITE" id="PS51144">
    <property type="entry name" value="ALPHA_CA_2"/>
    <property type="match status" value="1"/>
</dbReference>
<gene>
    <name evidence="4" type="primary">20199420</name>
    <name evidence="3" type="ORF">HELRODRAFT_162052</name>
</gene>
<dbReference type="AlphaFoldDB" id="T1ES70"/>
<evidence type="ECO:0000313" key="3">
    <source>
        <dbReference type="EMBL" id="ESN98617.1"/>
    </source>
</evidence>
<dbReference type="GeneID" id="20199420"/>
<proteinExistence type="inferred from homology"/>
<dbReference type="RefSeq" id="XP_009022623.1">
    <property type="nucleotide sequence ID" value="XM_009024375.1"/>
</dbReference>
<reference evidence="5" key="1">
    <citation type="submission" date="2012-12" db="EMBL/GenBank/DDBJ databases">
        <authorList>
            <person name="Hellsten U."/>
            <person name="Grimwood J."/>
            <person name="Chapman J.A."/>
            <person name="Shapiro H."/>
            <person name="Aerts A."/>
            <person name="Otillar R.P."/>
            <person name="Terry A.Y."/>
            <person name="Boore J.L."/>
            <person name="Simakov O."/>
            <person name="Marletaz F."/>
            <person name="Cho S.-J."/>
            <person name="Edsinger-Gonzales E."/>
            <person name="Havlak P."/>
            <person name="Kuo D.-H."/>
            <person name="Larsson T."/>
            <person name="Lv J."/>
            <person name="Arendt D."/>
            <person name="Savage R."/>
            <person name="Osoegawa K."/>
            <person name="de Jong P."/>
            <person name="Lindberg D.R."/>
            <person name="Seaver E.C."/>
            <person name="Weisblat D.A."/>
            <person name="Putnam N.H."/>
            <person name="Grigoriev I.V."/>
            <person name="Rokhsar D.S."/>
        </authorList>
    </citation>
    <scope>NUCLEOTIDE SEQUENCE</scope>
</reference>
<dbReference type="SMART" id="SM01057">
    <property type="entry name" value="Carb_anhydrase"/>
    <property type="match status" value="1"/>
</dbReference>
<dbReference type="KEGG" id="hro:HELRODRAFT_162052"/>
<dbReference type="InterPro" id="IPR001148">
    <property type="entry name" value="CA_dom"/>
</dbReference>
<evidence type="ECO:0000313" key="5">
    <source>
        <dbReference type="Proteomes" id="UP000015101"/>
    </source>
</evidence>
<dbReference type="HOGENOM" id="CLU_039326_7_3_1"/>
<evidence type="ECO:0000256" key="1">
    <source>
        <dbReference type="ARBA" id="ARBA00010718"/>
    </source>
</evidence>
<organism evidence="4 5">
    <name type="scientific">Helobdella robusta</name>
    <name type="common">Californian leech</name>
    <dbReference type="NCBI Taxonomy" id="6412"/>
    <lineage>
        <taxon>Eukaryota</taxon>
        <taxon>Metazoa</taxon>
        <taxon>Spiralia</taxon>
        <taxon>Lophotrochozoa</taxon>
        <taxon>Annelida</taxon>
        <taxon>Clitellata</taxon>
        <taxon>Hirudinea</taxon>
        <taxon>Rhynchobdellida</taxon>
        <taxon>Glossiphoniidae</taxon>
        <taxon>Helobdella</taxon>
    </lineage>
</organism>
<dbReference type="Pfam" id="PF00194">
    <property type="entry name" value="Carb_anhydrase"/>
    <property type="match status" value="1"/>
</dbReference>
<dbReference type="GO" id="GO:0016836">
    <property type="term" value="F:hydro-lyase activity"/>
    <property type="evidence" value="ECO:0000318"/>
    <property type="project" value="GO_Central"/>
</dbReference>
<dbReference type="EMBL" id="AMQM01001016">
    <property type="status" value="NOT_ANNOTATED_CDS"/>
    <property type="molecule type" value="Genomic_DNA"/>
</dbReference>
<dbReference type="Gene3D" id="3.10.200.10">
    <property type="entry name" value="Alpha carbonic anhydrase"/>
    <property type="match status" value="1"/>
</dbReference>
<dbReference type="InParanoid" id="T1ES70"/>
<dbReference type="InterPro" id="IPR023561">
    <property type="entry name" value="Carbonic_anhydrase_a-class"/>
</dbReference>
<sequence>MLLSHFYVVLQTTVTLNNTGRNLEMTLDDHADSYVNVTGGPLAYQYRIQVIGYNSDLYYNRSQADTSSNGMFGIAVFIQIGEQTNDELNILLPHLDKVTYRGQKVRVNNFMIADILPYTDQYVTYEGSLTKPGCHESVTWIVYNKPIYASREFMDALRSLMVGSSAEDPKRSIGNNFRHLAPLNNRPIRTNIDFTYSV</sequence>
<dbReference type="GO" id="GO:0004089">
    <property type="term" value="F:carbonate dehydratase activity"/>
    <property type="evidence" value="ECO:0007669"/>
    <property type="project" value="InterPro"/>
</dbReference>
<dbReference type="Proteomes" id="UP000015101">
    <property type="component" value="Unassembled WGS sequence"/>
</dbReference>
<dbReference type="EnsemblMetazoa" id="HelroT162052">
    <property type="protein sequence ID" value="HelroP162052"/>
    <property type="gene ID" value="HelroG162052"/>
</dbReference>
<dbReference type="EMBL" id="KB097143">
    <property type="protein sequence ID" value="ESN98617.1"/>
    <property type="molecule type" value="Genomic_DNA"/>
</dbReference>
<dbReference type="OrthoDB" id="5978072at2759"/>
<dbReference type="SUPFAM" id="SSF51069">
    <property type="entry name" value="Carbonic anhydrase"/>
    <property type="match status" value="1"/>
</dbReference>
<dbReference type="STRING" id="6412.T1ES70"/>
<accession>T1ES70</accession>
<evidence type="ECO:0000313" key="4">
    <source>
        <dbReference type="EnsemblMetazoa" id="HelroP162052"/>
    </source>
</evidence>
<protein>
    <recommendedName>
        <fullName evidence="2">Alpha-carbonic anhydrase domain-containing protein</fullName>
    </recommendedName>
</protein>
<dbReference type="PANTHER" id="PTHR18952:SF208">
    <property type="entry name" value="CARBONIC ANHYDRASE XA-RELATED"/>
    <property type="match status" value="1"/>
</dbReference>
<reference evidence="4" key="3">
    <citation type="submission" date="2015-06" db="UniProtKB">
        <authorList>
            <consortium name="EnsemblMetazoa"/>
        </authorList>
    </citation>
    <scope>IDENTIFICATION</scope>
</reference>
<feature type="domain" description="Alpha-carbonic anhydrase" evidence="2">
    <location>
        <begin position="1"/>
        <end position="192"/>
    </location>
</feature>
<evidence type="ECO:0000259" key="2">
    <source>
        <dbReference type="PROSITE" id="PS51144"/>
    </source>
</evidence>
<keyword evidence="5" id="KW-1185">Reference proteome</keyword>
<dbReference type="InterPro" id="IPR036398">
    <property type="entry name" value="CA_dom_sf"/>
</dbReference>
<dbReference type="GO" id="GO:0008270">
    <property type="term" value="F:zinc ion binding"/>
    <property type="evidence" value="ECO:0007669"/>
    <property type="project" value="InterPro"/>
</dbReference>
<name>T1ES70_HELRO</name>
<dbReference type="eggNOG" id="KOG0382">
    <property type="taxonomic scope" value="Eukaryota"/>
</dbReference>
<dbReference type="CTD" id="20199420"/>
<reference evidence="3 5" key="2">
    <citation type="journal article" date="2013" name="Nature">
        <title>Insights into bilaterian evolution from three spiralian genomes.</title>
        <authorList>
            <person name="Simakov O."/>
            <person name="Marletaz F."/>
            <person name="Cho S.J."/>
            <person name="Edsinger-Gonzales E."/>
            <person name="Havlak P."/>
            <person name="Hellsten U."/>
            <person name="Kuo D.H."/>
            <person name="Larsson T."/>
            <person name="Lv J."/>
            <person name="Arendt D."/>
            <person name="Savage R."/>
            <person name="Osoegawa K."/>
            <person name="de Jong P."/>
            <person name="Grimwood J."/>
            <person name="Chapman J.A."/>
            <person name="Shapiro H."/>
            <person name="Aerts A."/>
            <person name="Otillar R.P."/>
            <person name="Terry A.Y."/>
            <person name="Boore J.L."/>
            <person name="Grigoriev I.V."/>
            <person name="Lindberg D.R."/>
            <person name="Seaver E.C."/>
            <person name="Weisblat D.A."/>
            <person name="Putnam N.H."/>
            <person name="Rokhsar D.S."/>
        </authorList>
    </citation>
    <scope>NUCLEOTIDE SEQUENCE</scope>
</reference>
<comment type="similarity">
    <text evidence="1">Belongs to the alpha-carbonic anhydrase family.</text>
</comment>